<reference evidence="9 10" key="1">
    <citation type="submission" date="2020-03" db="EMBL/GenBank/DDBJ databases">
        <title>Draft Genome Sequence of Cudoniella acicularis.</title>
        <authorList>
            <person name="Buettner E."/>
            <person name="Kellner H."/>
        </authorList>
    </citation>
    <scope>NUCLEOTIDE SEQUENCE [LARGE SCALE GENOMIC DNA]</scope>
    <source>
        <strain evidence="9 10">DSM 108380</strain>
    </source>
</reference>
<evidence type="ECO:0000256" key="2">
    <source>
        <dbReference type="ARBA" id="ARBA00013870"/>
    </source>
</evidence>
<proteinExistence type="inferred from homology"/>
<feature type="region of interest" description="Disordered" evidence="7">
    <location>
        <begin position="538"/>
        <end position="603"/>
    </location>
</feature>
<feature type="region of interest" description="Disordered" evidence="7">
    <location>
        <begin position="335"/>
        <end position="361"/>
    </location>
</feature>
<accession>A0A8H4RCZ8</accession>
<dbReference type="EMBL" id="JAAMPI010001125">
    <property type="protein sequence ID" value="KAF4626590.1"/>
    <property type="molecule type" value="Genomic_DNA"/>
</dbReference>
<keyword evidence="10" id="KW-1185">Reference proteome</keyword>
<feature type="domain" description="GTP-eEF1A C-terminal" evidence="8">
    <location>
        <begin position="55"/>
        <end position="148"/>
    </location>
</feature>
<dbReference type="SUPFAM" id="SSF50465">
    <property type="entry name" value="EF-Tu/eEF-1alpha/eIF2-gamma C-terminal domain"/>
    <property type="match status" value="1"/>
</dbReference>
<dbReference type="GO" id="GO:0005525">
    <property type="term" value="F:GTP binding"/>
    <property type="evidence" value="ECO:0007669"/>
    <property type="project" value="UniProtKB-KW"/>
</dbReference>
<dbReference type="InterPro" id="IPR009001">
    <property type="entry name" value="Transl_elong_EF1A/Init_IF2_C"/>
</dbReference>
<evidence type="ECO:0000256" key="5">
    <source>
        <dbReference type="ARBA" id="ARBA00022917"/>
    </source>
</evidence>
<evidence type="ECO:0000256" key="6">
    <source>
        <dbReference type="ARBA" id="ARBA00023134"/>
    </source>
</evidence>
<evidence type="ECO:0000313" key="10">
    <source>
        <dbReference type="Proteomes" id="UP000566819"/>
    </source>
</evidence>
<dbReference type="GO" id="GO:0003746">
    <property type="term" value="F:translation elongation factor activity"/>
    <property type="evidence" value="ECO:0007669"/>
    <property type="project" value="UniProtKB-KW"/>
</dbReference>
<dbReference type="Proteomes" id="UP000566819">
    <property type="component" value="Unassembled WGS sequence"/>
</dbReference>
<keyword evidence="4" id="KW-0251">Elongation factor</keyword>
<keyword evidence="5" id="KW-0648">Protein biosynthesis</keyword>
<dbReference type="OrthoDB" id="342024at2759"/>
<evidence type="ECO:0000256" key="3">
    <source>
        <dbReference type="ARBA" id="ARBA00022741"/>
    </source>
</evidence>
<dbReference type="Gene3D" id="2.40.30.10">
    <property type="entry name" value="Translation factors"/>
    <property type="match status" value="1"/>
</dbReference>
<dbReference type="InterPro" id="IPR054696">
    <property type="entry name" value="GTP-eEF1A_C"/>
</dbReference>
<comment type="caution">
    <text evidence="9">The sequence shown here is derived from an EMBL/GenBank/DDBJ whole genome shotgun (WGS) entry which is preliminary data.</text>
</comment>
<organism evidence="9 10">
    <name type="scientific">Cudoniella acicularis</name>
    <dbReference type="NCBI Taxonomy" id="354080"/>
    <lineage>
        <taxon>Eukaryota</taxon>
        <taxon>Fungi</taxon>
        <taxon>Dikarya</taxon>
        <taxon>Ascomycota</taxon>
        <taxon>Pezizomycotina</taxon>
        <taxon>Leotiomycetes</taxon>
        <taxon>Helotiales</taxon>
        <taxon>Tricladiaceae</taxon>
        <taxon>Cudoniella</taxon>
    </lineage>
</organism>
<dbReference type="AlphaFoldDB" id="A0A8H4RCZ8"/>
<feature type="region of interest" description="Disordered" evidence="7">
    <location>
        <begin position="381"/>
        <end position="467"/>
    </location>
</feature>
<dbReference type="PANTHER" id="PTHR44830">
    <property type="entry name" value="ELONGATION FACTOR 1 ALPHA"/>
    <property type="match status" value="1"/>
</dbReference>
<evidence type="ECO:0000256" key="7">
    <source>
        <dbReference type="SAM" id="MobiDB-lite"/>
    </source>
</evidence>
<evidence type="ECO:0000259" key="8">
    <source>
        <dbReference type="Pfam" id="PF22594"/>
    </source>
</evidence>
<evidence type="ECO:0000256" key="4">
    <source>
        <dbReference type="ARBA" id="ARBA00022768"/>
    </source>
</evidence>
<keyword evidence="3" id="KW-0547">Nucleotide-binding</keyword>
<keyword evidence="6" id="KW-0342">GTP-binding</keyword>
<evidence type="ECO:0000313" key="9">
    <source>
        <dbReference type="EMBL" id="KAF4626590.1"/>
    </source>
</evidence>
<dbReference type="FunFam" id="2.40.30.10:FF:000005">
    <property type="entry name" value="Elongation factor 1-alpha"/>
    <property type="match status" value="1"/>
</dbReference>
<protein>
    <recommendedName>
        <fullName evidence="2">Elongation factor 1-alpha</fullName>
    </recommendedName>
</protein>
<dbReference type="CDD" id="cd03705">
    <property type="entry name" value="EF1_alpha_III"/>
    <property type="match status" value="1"/>
</dbReference>
<feature type="compositionally biased region" description="Acidic residues" evidence="7">
    <location>
        <begin position="453"/>
        <end position="463"/>
    </location>
</feature>
<gene>
    <name evidence="9" type="ORF">G7Y89_g11566</name>
</gene>
<evidence type="ECO:0000256" key="1">
    <source>
        <dbReference type="ARBA" id="ARBA00007249"/>
    </source>
</evidence>
<dbReference type="Pfam" id="PF22594">
    <property type="entry name" value="GTP-eEF1A_C"/>
    <property type="match status" value="1"/>
</dbReference>
<sequence>MSSKPIFNISATILTPTSRTSLPLHKINPPLSKKRSPNKTIQREEYYLLYTLTTLLNHPGQVGAGYAPVLDCHTAHIACKFSELLEKIDRRTGKSIENTPKFIKSGDAAIVKMVPSKPMCVEAFTDYPPLGRFAVRDMRQTVAVGVIKSHSGLWMLWNELYFMFMVFISYGANARVRSVTSQLPQRDSDDLRNFNTPSSSTPRASMVAISVDMSNGGLAGRKSSHESPWAQITSPSYHHSLFADDDNTRQGTFVTLCKFETDRDANPEIMEQTCILSYIAEAVFTAWLGAFADHLVDQELLDICPWGITNLPWKDVCSHSPFYDGPIQPIEVQRTKETSLSTLSEEELRERKKEDHLVNAQKMRDARARKKILAQALQALKDPAESQVADAEGLPGSSTNSDDEDNLPSTATDYDGNQLFSDTDGDDDRNSLFVTDNGDNAGHLPSGYFDNDGISDTDSEDTEQGLSGQRIPVTRVSATPISITLVGGDIEVIDLTLSPVATSLESTRASMLPSSPIGAPLPPKRKALLRTFHKAPVFIDPLSPSPPPHAKQVDGSGQARHQSPDDKSPQPKISNDIFSVTPHPASSLLPVKRRRLISGKERK</sequence>
<feature type="compositionally biased region" description="Basic and acidic residues" evidence="7">
    <location>
        <begin position="346"/>
        <end position="361"/>
    </location>
</feature>
<comment type="similarity">
    <text evidence="1">Belongs to the TRAFAC class translation factor GTPase superfamily. Classic translation factor GTPase family. EF-Tu/EF-1A subfamily.</text>
</comment>
<name>A0A8H4RCZ8_9HELO</name>
<dbReference type="PANTHER" id="PTHR44830:SF1">
    <property type="entry name" value="TR-TYPE G DOMAIN-CONTAINING PROTEIN"/>
    <property type="match status" value="1"/>
</dbReference>